<proteinExistence type="predicted"/>
<evidence type="ECO:0000256" key="4">
    <source>
        <dbReference type="SAM" id="SignalP"/>
    </source>
</evidence>
<dbReference type="InterPro" id="IPR006558">
    <property type="entry name" value="LamG-like"/>
</dbReference>
<dbReference type="PANTHER" id="PTHR46943">
    <property type="entry name" value="PENTRAXIN-RELATED PROTEIN PTX3"/>
    <property type="match status" value="1"/>
</dbReference>
<evidence type="ECO:0000313" key="6">
    <source>
        <dbReference type="EMBL" id="SDN20624.1"/>
    </source>
</evidence>
<name>A0A1G9ZH92_9ACTN</name>
<feature type="chain" id="PRO_5011667309" evidence="4">
    <location>
        <begin position="30"/>
        <end position="1311"/>
    </location>
</feature>
<keyword evidence="7" id="KW-1185">Reference proteome</keyword>
<protein>
    <submittedName>
        <fullName evidence="6">Concanavalin A-like lectin/glucanases superfamily protein</fullName>
    </submittedName>
</protein>
<feature type="compositionally biased region" description="Low complexity" evidence="3">
    <location>
        <begin position="233"/>
        <end position="275"/>
    </location>
</feature>
<dbReference type="SMART" id="SM00560">
    <property type="entry name" value="LamGL"/>
    <property type="match status" value="1"/>
</dbReference>
<dbReference type="InterPro" id="IPR013320">
    <property type="entry name" value="ConA-like_dom_sf"/>
</dbReference>
<dbReference type="GO" id="GO:0030246">
    <property type="term" value="F:carbohydrate binding"/>
    <property type="evidence" value="ECO:0007669"/>
    <property type="project" value="UniProtKB-KW"/>
</dbReference>
<reference evidence="6 7" key="1">
    <citation type="submission" date="2016-10" db="EMBL/GenBank/DDBJ databases">
        <authorList>
            <person name="de Groot N.N."/>
        </authorList>
    </citation>
    <scope>NUCLEOTIDE SEQUENCE [LARGE SCALE GENOMIC DNA]</scope>
    <source>
        <strain evidence="6 7">CGMCC 4.2022</strain>
    </source>
</reference>
<keyword evidence="6" id="KW-0430">Lectin</keyword>
<evidence type="ECO:0000313" key="7">
    <source>
        <dbReference type="Proteomes" id="UP000199341"/>
    </source>
</evidence>
<keyword evidence="2" id="KW-1015">Disulfide bond</keyword>
<organism evidence="6 7">
    <name type="scientific">Actinacidiphila guanduensis</name>
    <dbReference type="NCBI Taxonomy" id="310781"/>
    <lineage>
        <taxon>Bacteria</taxon>
        <taxon>Bacillati</taxon>
        <taxon>Actinomycetota</taxon>
        <taxon>Actinomycetes</taxon>
        <taxon>Kitasatosporales</taxon>
        <taxon>Streptomycetaceae</taxon>
        <taxon>Actinacidiphila</taxon>
    </lineage>
</organism>
<feature type="region of interest" description="Disordered" evidence="3">
    <location>
        <begin position="783"/>
        <end position="805"/>
    </location>
</feature>
<accession>A0A1G9ZH92</accession>
<dbReference type="SUPFAM" id="SSF49899">
    <property type="entry name" value="Concanavalin A-like lectins/glucanases"/>
    <property type="match status" value="1"/>
</dbReference>
<dbReference type="PANTHER" id="PTHR46943:SF1">
    <property type="entry name" value="PENTRAXIN-RELATED PROTEIN PTX3"/>
    <property type="match status" value="1"/>
</dbReference>
<keyword evidence="1 4" id="KW-0732">Signal</keyword>
<dbReference type="GO" id="GO:0006955">
    <property type="term" value="P:immune response"/>
    <property type="evidence" value="ECO:0007669"/>
    <property type="project" value="InterPro"/>
</dbReference>
<evidence type="ECO:0000256" key="3">
    <source>
        <dbReference type="SAM" id="MobiDB-lite"/>
    </source>
</evidence>
<gene>
    <name evidence="6" type="ORF">SAMN05216259_103159</name>
</gene>
<dbReference type="Proteomes" id="UP000199341">
    <property type="component" value="Unassembled WGS sequence"/>
</dbReference>
<evidence type="ECO:0000256" key="1">
    <source>
        <dbReference type="ARBA" id="ARBA00022729"/>
    </source>
</evidence>
<dbReference type="EMBL" id="FNIE01000003">
    <property type="protein sequence ID" value="SDN20624.1"/>
    <property type="molecule type" value="Genomic_DNA"/>
</dbReference>
<dbReference type="Gene3D" id="2.60.120.200">
    <property type="match status" value="1"/>
</dbReference>
<dbReference type="Pfam" id="PF13385">
    <property type="entry name" value="Laminin_G_3"/>
    <property type="match status" value="1"/>
</dbReference>
<feature type="signal peptide" evidence="4">
    <location>
        <begin position="1"/>
        <end position="29"/>
    </location>
</feature>
<feature type="domain" description="LamG-like jellyroll fold" evidence="5">
    <location>
        <begin position="1153"/>
        <end position="1296"/>
    </location>
</feature>
<feature type="region of interest" description="Disordered" evidence="3">
    <location>
        <begin position="206"/>
        <end position="291"/>
    </location>
</feature>
<sequence>MSRARVRRVALITATVAVLFTAPALPAYADTPAPPDDPLAAAQEQAVTGGQAVPVDALTTATYSVTANPDGSFTSSTDVMPVRVQKNGGWTPVDATLTANLDGSYSPAATPNGITLSGGGSGPLVTLHHADGASMSLSVPFALPSPTVAGADATYPSVLPGVDLSVSVTDQGGFSDVLIVHDAQAATNPLIRQLTLAASTDGLTLSATPSGGMEATADNGDLDYTTPQPLMWDSGSGSAATASAAGRPSARADAGTPSGASALGPGPGSEVVPVPMATSGDGLTLSPDQAVLTDPDTTYPLYIDPATNPVSDRTGHYDEVYSNSACSDVSTYDQPQTNGEGVGYQGYGGACGNGVERSYYAINTGNLTSSMVVSKASIAISTTYAASHDCSHNQPITLHTTDSISKTTDWQNKPSTLDSDYPAVATHVASGANTESSCSNHTADFDVTSQAQTIADRGHDVWTIGLFGDESSSDPDNYLRMSTTFVLTVTFDIPPSVPTSLHTVPAATNPACTTSGDGWLGAVTTTGGSSNVKLAATVTSNVSGETVAAHFHVWDRTVLDSSGAALDKSTPATGLLASGTSATVPVGFVLKDGHEYGWDVYAEDKVGLSSAISDHCWFKTDFTPPQTPTITDNPAFPRVGDGAPTDPTVYATPTGTTTFTVTGTDSPATDSSCTPDACLSSGVDHFVWGLDSEPTASSNNIGSVTSTSGGVATGSVKVPVSHWGVHTLYVDAVDAAGNLSQAPSSYTFVVPWNPNSPYRPGDITGDGRPDLLVTTKTGDLEVLPGGMDPASSPAPVRTGPVAGSNPIRLGRPAIVSTAAQAPGGSDWTHYLLAHGGNLTGGEGDDLYAYQKDSHQLYLVKNDLDPVGDPTTPPWSAYPGYIDKGSDRDIDVAKPSCAGSSIEPDDAKCRATDYPTDSADWSISQFVVAGNVYHDAENHPTLITVENNELWSYQTTPGGLTDPRLIGDGDWSGLTLLAPGTVNGTSALWARDNATGALYSYSLAVDSADAVPLLHAATRTTLPLTLPPATYPFVTTPGDVNSSADDGSPDGCTDLYAVTTKGELTEYQGTKSGSTCGAGFTAALPVGTVTDTATHWWSLDDGTGTTAADRTAGLDATLNGAASWTTDTTRGESLNLTGTTGYAETSGPALDTSKSYTVSAWVKLDSTAANSTFVSQSDSSGNTNAFQIYYSSGANAWAFNRHNSDNTVSTDFTGVYSSTAPTVGKWTRLVAVYDSSAHTMTLYVNGALAATTSWTGTDWNAAGPLEIGRRQYAGGYGEYADGEVSDVRVYDTALPFADAVDLADSPKITQLD</sequence>
<dbReference type="InterPro" id="IPR042837">
    <property type="entry name" value="PTX3"/>
</dbReference>
<dbReference type="STRING" id="310781.SAMN05216259_103159"/>
<evidence type="ECO:0000259" key="5">
    <source>
        <dbReference type="SMART" id="SM00560"/>
    </source>
</evidence>
<evidence type="ECO:0000256" key="2">
    <source>
        <dbReference type="ARBA" id="ARBA00023157"/>
    </source>
</evidence>